<dbReference type="AlphaFoldDB" id="A0A0R2U5Y2"/>
<gene>
    <name evidence="1" type="ORF">ABS24_02595</name>
</gene>
<comment type="caution">
    <text evidence="1">The sequence shown here is derived from an EMBL/GenBank/DDBJ whole genome shotgun (WGS) entry which is preliminary data.</text>
</comment>
<protein>
    <submittedName>
        <fullName evidence="1">Uncharacterized protein</fullName>
    </submittedName>
</protein>
<reference evidence="1 2" key="1">
    <citation type="submission" date="2015-10" db="EMBL/GenBank/DDBJ databases">
        <title>Metagenome-Assembled Genomes uncover a global brackish microbiome.</title>
        <authorList>
            <person name="Hugerth L.W."/>
            <person name="Larsson J."/>
            <person name="Alneberg J."/>
            <person name="Lindh M.V."/>
            <person name="Legrand C."/>
            <person name="Pinhassi J."/>
            <person name="Andersson A.F."/>
        </authorList>
    </citation>
    <scope>NUCLEOTIDE SEQUENCE [LARGE SCALE GENOMIC DNA]</scope>
    <source>
        <strain evidence="1">BACL26 MAG-121220-bin70</strain>
    </source>
</reference>
<sequence length="108" mass="11743">MTALAVLLLIASAFIEIKSDDFGSFESSSVIIRSEKLVGATITIGEISLLVSEADLIVDKRQSQSLEMVILQVSAGMHSVTITDSGKPLLRIRLSVQSGQSRELRLRR</sequence>
<name>A0A0R2U5Y2_9GAMM</name>
<proteinExistence type="predicted"/>
<dbReference type="EMBL" id="LICA01000324">
    <property type="protein sequence ID" value="KRO92544.1"/>
    <property type="molecule type" value="Genomic_DNA"/>
</dbReference>
<accession>A0A0R2U5Y2</accession>
<dbReference type="Proteomes" id="UP000051213">
    <property type="component" value="Unassembled WGS sequence"/>
</dbReference>
<evidence type="ECO:0000313" key="2">
    <source>
        <dbReference type="Proteomes" id="UP000051213"/>
    </source>
</evidence>
<evidence type="ECO:0000313" key="1">
    <source>
        <dbReference type="EMBL" id="KRO92544.1"/>
    </source>
</evidence>
<organism evidence="1 2">
    <name type="scientific">SAR92 bacterium BACL26 MAG-121220-bin70</name>
    <dbReference type="NCBI Taxonomy" id="1655626"/>
    <lineage>
        <taxon>Bacteria</taxon>
        <taxon>Pseudomonadati</taxon>
        <taxon>Pseudomonadota</taxon>
        <taxon>Gammaproteobacteria</taxon>
        <taxon>Cellvibrionales</taxon>
        <taxon>Porticoccaceae</taxon>
        <taxon>SAR92 clade</taxon>
    </lineage>
</organism>